<accession>A0A3G4ZLD7</accession>
<organism evidence="8">
    <name type="scientific">Terrestrivirus sp</name>
    <dbReference type="NCBI Taxonomy" id="2487775"/>
    <lineage>
        <taxon>Viruses</taxon>
        <taxon>Varidnaviria</taxon>
        <taxon>Bamfordvirae</taxon>
        <taxon>Nucleocytoviricota</taxon>
        <taxon>Megaviricetes</taxon>
        <taxon>Imitervirales</taxon>
        <taxon>Mimiviridae</taxon>
        <taxon>Klosneuvirinae</taxon>
    </lineage>
</organism>
<dbReference type="InterPro" id="IPR003661">
    <property type="entry name" value="HisK_dim/P_dom"/>
</dbReference>
<evidence type="ECO:0000313" key="8">
    <source>
        <dbReference type="EMBL" id="AYV75648.1"/>
    </source>
</evidence>
<feature type="domain" description="Histidine kinase" evidence="6">
    <location>
        <begin position="358"/>
        <end position="579"/>
    </location>
</feature>
<reference evidence="8" key="1">
    <citation type="submission" date="2018-10" db="EMBL/GenBank/DDBJ databases">
        <title>Hidden diversity of soil giant viruses.</title>
        <authorList>
            <person name="Schulz F."/>
            <person name="Alteio L."/>
            <person name="Goudeau D."/>
            <person name="Ryan E.M."/>
            <person name="Malmstrom R.R."/>
            <person name="Blanchard J."/>
            <person name="Woyke T."/>
        </authorList>
    </citation>
    <scope>NUCLEOTIDE SEQUENCE</scope>
    <source>
        <strain evidence="8">TEV1</strain>
    </source>
</reference>
<dbReference type="SMART" id="SM00448">
    <property type="entry name" value="REC"/>
    <property type="match status" value="1"/>
</dbReference>
<name>A0A3G4ZLD7_9VIRU</name>
<dbReference type="Pfam" id="PF00072">
    <property type="entry name" value="Response_reg"/>
    <property type="match status" value="1"/>
</dbReference>
<dbReference type="InterPro" id="IPR003594">
    <property type="entry name" value="HATPase_dom"/>
</dbReference>
<dbReference type="InterPro" id="IPR001789">
    <property type="entry name" value="Sig_transdc_resp-reg_receiver"/>
</dbReference>
<keyword evidence="4" id="KW-0808">Transferase</keyword>
<dbReference type="Pfam" id="PF02518">
    <property type="entry name" value="HATPase_c"/>
    <property type="match status" value="1"/>
</dbReference>
<dbReference type="SUPFAM" id="SSF52172">
    <property type="entry name" value="CheY-like"/>
    <property type="match status" value="1"/>
</dbReference>
<gene>
    <name evidence="8" type="ORF">Terrestrivirus2_156</name>
</gene>
<dbReference type="Gene3D" id="3.40.50.2300">
    <property type="match status" value="1"/>
</dbReference>
<dbReference type="InterPro" id="IPR004358">
    <property type="entry name" value="Sig_transdc_His_kin-like_C"/>
</dbReference>
<evidence type="ECO:0000256" key="2">
    <source>
        <dbReference type="ARBA" id="ARBA00012438"/>
    </source>
</evidence>
<keyword evidence="5 8" id="KW-0418">Kinase</keyword>
<dbReference type="GO" id="GO:0005886">
    <property type="term" value="C:plasma membrane"/>
    <property type="evidence" value="ECO:0007669"/>
    <property type="project" value="TreeGrafter"/>
</dbReference>
<comment type="catalytic activity">
    <reaction evidence="1">
        <text>ATP + protein L-histidine = ADP + protein N-phospho-L-histidine.</text>
        <dbReference type="EC" id="2.7.13.3"/>
    </reaction>
</comment>
<dbReference type="SMART" id="SM00387">
    <property type="entry name" value="HATPase_c"/>
    <property type="match status" value="1"/>
</dbReference>
<protein>
    <recommendedName>
        <fullName evidence="2">histidine kinase</fullName>
        <ecNumber evidence="2">2.7.13.3</ecNumber>
    </recommendedName>
</protein>
<dbReference type="InterPro" id="IPR036097">
    <property type="entry name" value="HisK_dim/P_sf"/>
</dbReference>
<dbReference type="SUPFAM" id="SSF47384">
    <property type="entry name" value="Homodimeric domain of signal transducing histidine kinase"/>
    <property type="match status" value="1"/>
</dbReference>
<dbReference type="PANTHER" id="PTHR43047">
    <property type="entry name" value="TWO-COMPONENT HISTIDINE PROTEIN KINASE"/>
    <property type="match status" value="1"/>
</dbReference>
<evidence type="ECO:0000256" key="3">
    <source>
        <dbReference type="ARBA" id="ARBA00022553"/>
    </source>
</evidence>
<keyword evidence="3" id="KW-0597">Phosphoprotein</keyword>
<dbReference type="CDD" id="cd17546">
    <property type="entry name" value="REC_hyHK_CKI1_RcsC-like"/>
    <property type="match status" value="1"/>
</dbReference>
<evidence type="ECO:0000259" key="6">
    <source>
        <dbReference type="PROSITE" id="PS50109"/>
    </source>
</evidence>
<evidence type="ECO:0000256" key="4">
    <source>
        <dbReference type="ARBA" id="ARBA00022679"/>
    </source>
</evidence>
<proteinExistence type="predicted"/>
<dbReference type="EMBL" id="MK071980">
    <property type="protein sequence ID" value="AYV75648.1"/>
    <property type="molecule type" value="Genomic_DNA"/>
</dbReference>
<evidence type="ECO:0000256" key="5">
    <source>
        <dbReference type="ARBA" id="ARBA00022777"/>
    </source>
</evidence>
<sequence>MNDWNYQFKEIFNEAYQSFLNNTMPLIFMNTLLEKIIKITASTVGYIAGTTILNNKKYLSLEAYYNKYSKNIALPYSILIDLDTNNLVKINTVKLVSVSVVKTGQPVIMNSGLISEDNFINIDTCICLPIRSIGYDDDNDNDNDNDDNIYGVLLLANKDQYDKSMINSLKTLCSLISVLQYNYCDGDKYNKNNKNNSDHNTELNKTVINYLMDHILNVTHDGTIITNNIFDIMYSNCSAKNIIDLANNSDCDDDFDNNNTNSICTDINVNTHASKPMNIINLFPQLSVLSNSDNSHQKLFKNKKIAIGIQLSDIKTIVIDFIITSIIYQNMVFHVFMLFNNTNTYINEQKNHSNFIAFLSHELRNPLQSINLANYLMQTDLKTSYDLSQKNISYMELIDRSCGEMKKIINDILDLSKIEAHELVIELDTSDIRDVGSGLIDEYRDIAVNKGLDLLLEINENVPKTLYTDEVRLYQILSNLISNAIKYSTCGIIRFMIYYDELNHGIKFSIIDTGNGVKKTEISNLFKQYCQTSCSDKFNSNGLGLCISQKMANLLGGYINVISEYGKGSTFTLFHPISLEQSGIMRENDVFNQKMSSVLENMTIKILTVDDNETNLHLLRLMLEHINHKYKSNIEIHSVKDGKEAIEICKINTYKFIFMDINMPNIDGTTAAKIIKMNPMSNITKIIATTGNISAKKENSAYFDDSDKYSYFDSIIIKPFTDVEILKTLVKYLYDNN</sequence>
<dbReference type="Gene3D" id="1.10.287.130">
    <property type="match status" value="1"/>
</dbReference>
<evidence type="ECO:0000259" key="7">
    <source>
        <dbReference type="PROSITE" id="PS50110"/>
    </source>
</evidence>
<dbReference type="InterPro" id="IPR011006">
    <property type="entry name" value="CheY-like_superfamily"/>
</dbReference>
<dbReference type="GO" id="GO:0009927">
    <property type="term" value="F:histidine phosphotransfer kinase activity"/>
    <property type="evidence" value="ECO:0007669"/>
    <property type="project" value="TreeGrafter"/>
</dbReference>
<dbReference type="PROSITE" id="PS50110">
    <property type="entry name" value="RESPONSE_REGULATORY"/>
    <property type="match status" value="1"/>
</dbReference>
<dbReference type="SUPFAM" id="SSF55874">
    <property type="entry name" value="ATPase domain of HSP90 chaperone/DNA topoisomerase II/histidine kinase"/>
    <property type="match status" value="1"/>
</dbReference>
<evidence type="ECO:0000256" key="1">
    <source>
        <dbReference type="ARBA" id="ARBA00000085"/>
    </source>
</evidence>
<dbReference type="PANTHER" id="PTHR43047:SF72">
    <property type="entry name" value="OSMOSENSING HISTIDINE PROTEIN KINASE SLN1"/>
    <property type="match status" value="1"/>
</dbReference>
<dbReference type="Gene3D" id="3.30.565.10">
    <property type="entry name" value="Histidine kinase-like ATPase, C-terminal domain"/>
    <property type="match status" value="1"/>
</dbReference>
<dbReference type="CDD" id="cd00082">
    <property type="entry name" value="HisKA"/>
    <property type="match status" value="1"/>
</dbReference>
<dbReference type="InterPro" id="IPR036890">
    <property type="entry name" value="HATPase_C_sf"/>
</dbReference>
<dbReference type="PRINTS" id="PR00344">
    <property type="entry name" value="BCTRLSENSOR"/>
</dbReference>
<dbReference type="GO" id="GO:0000155">
    <property type="term" value="F:phosphorelay sensor kinase activity"/>
    <property type="evidence" value="ECO:0007669"/>
    <property type="project" value="InterPro"/>
</dbReference>
<feature type="domain" description="Response regulatory" evidence="7">
    <location>
        <begin position="605"/>
        <end position="733"/>
    </location>
</feature>
<dbReference type="SMART" id="SM00388">
    <property type="entry name" value="HisKA"/>
    <property type="match status" value="1"/>
</dbReference>
<dbReference type="InterPro" id="IPR005467">
    <property type="entry name" value="His_kinase_dom"/>
</dbReference>
<dbReference type="EC" id="2.7.13.3" evidence="2"/>
<dbReference type="PROSITE" id="PS50109">
    <property type="entry name" value="HIS_KIN"/>
    <property type="match status" value="1"/>
</dbReference>
<dbReference type="Pfam" id="PF00512">
    <property type="entry name" value="HisKA"/>
    <property type="match status" value="1"/>
</dbReference>